<dbReference type="Pfam" id="PF04388">
    <property type="entry name" value="Hamartin"/>
    <property type="match status" value="1"/>
</dbReference>
<dbReference type="VEuPathDB" id="FungiDB:DEHA2F05148g"/>
<proteinExistence type="predicted"/>
<dbReference type="GO" id="GO:0033596">
    <property type="term" value="C:TSC1-TSC2 complex"/>
    <property type="evidence" value="ECO:0007669"/>
    <property type="project" value="TreeGrafter"/>
</dbReference>
<dbReference type="Proteomes" id="UP000000599">
    <property type="component" value="Chromosome F"/>
</dbReference>
<protein>
    <submittedName>
        <fullName evidence="3">DEHA2F05148p</fullName>
    </submittedName>
</protein>
<evidence type="ECO:0000256" key="2">
    <source>
        <dbReference type="SAM" id="MobiDB-lite"/>
    </source>
</evidence>
<evidence type="ECO:0000313" key="3">
    <source>
        <dbReference type="EMBL" id="CAG88910.2"/>
    </source>
</evidence>
<gene>
    <name evidence="3" type="ordered locus">DEHA2F05148g</name>
</gene>
<evidence type="ECO:0000256" key="1">
    <source>
        <dbReference type="SAM" id="Coils"/>
    </source>
</evidence>
<dbReference type="PANTHER" id="PTHR15154:SF2">
    <property type="entry name" value="HAMARTIN"/>
    <property type="match status" value="1"/>
</dbReference>
<feature type="region of interest" description="Disordered" evidence="2">
    <location>
        <begin position="586"/>
        <end position="606"/>
    </location>
</feature>
<dbReference type="HOGENOM" id="CLU_298626_0_0_1"/>
<evidence type="ECO:0000313" key="4">
    <source>
        <dbReference type="Proteomes" id="UP000000599"/>
    </source>
</evidence>
<dbReference type="AlphaFoldDB" id="Q6BMI6"/>
<dbReference type="GeneID" id="2903526"/>
<dbReference type="InParanoid" id="Q6BMI6"/>
<dbReference type="GO" id="GO:0032007">
    <property type="term" value="P:negative regulation of TOR signaling"/>
    <property type="evidence" value="ECO:0007669"/>
    <property type="project" value="TreeGrafter"/>
</dbReference>
<dbReference type="PANTHER" id="PTHR15154">
    <property type="entry name" value="HAMARTIN"/>
    <property type="match status" value="1"/>
</dbReference>
<feature type="region of interest" description="Disordered" evidence="2">
    <location>
        <begin position="483"/>
        <end position="508"/>
    </location>
</feature>
<sequence length="1111" mass="128121">MNGSSRSLIRALNNVADHWKDNANVDKISSEESELFEVISLFNEKHNDLQSIKQSIDINGELFRIYNGYIKPASNLPREILFLEILIQLSPILIDNEIKLWSKTYLKPAVDSAGYDIQLVLKSREFIRQLSMKTIPSKDPLLIERRDQIALIVMDTIIQLYIGQSDERYDVIGLHLPKENSDSQLYYERIRYMKKNCEDLLHEYGLKKTKEYFSLINRYFKTSSERLDMLTLLLRLVSSHTLQVYQIVDTDLFYNVLRSLLYDYNESILLVSLSLLVMLIPQVCNKMVKSFPDLLVIYIRLANWESFNRHIPNRTDYLSKSLDENFKLWDLAEADSLNDVALTNSKIELDVSHFITLLYGLFPLNLSKFCQSPFNFLINRPTEIFKIKLLSSIMEDKGSPRERNLELDVIDTTREFLRSFSFHPNFLQYDKLTLQNELENPLLWLLKETTDNDLRSEEISLECLSFNPHLVINAVHGHEELARSSWDKPSSDTNTNTNNNNNNQFGFIYTGTGESNAGSLSNSRHVSRKSSFATPTYLNLKDITLQKLPISLQHLNSKLSNQIGERKSSISDIKFKDVKFDKGLKEEHQINENENEYTPPDSDLGAYNRFDLDVDGSQESKQYDRFESNQSLSDMFSAHEKLYLFSPKSSDPKIDSNVPARDQSKNPNSPNEKVKNELLQRPITSPITSLETTSVHRKSISGTISNVTTLDSSQVQDNNITNNKFQHGTALEYYHRELLLMKNELEFSNYMRDLNKTHYIKLKLKLNKLSKQTRQHDQSIEHKNNTLKIDSLKLGYNTLTETLKELKLQLTESRSKFKDENSILFSKIKDLENENYKLKTDLKNATTEQQLLGSNLSHSIQVVLPEKEFEVNRLKTKLSELEQMNETLNQEIKLVTEKNTSKETKHLDETQTSSTFNLSEQEKQIYNLKNDILMLNDKNLKISQELIKAQDLYDAAIKSYESKLSSSKGDLTKNISTFTSQYERRIQELAAIILKYEGLLDEKNSRIAQFSTSKPIEINNTKYNDATKAMSDKSYDSGIPQARNNASQESYELESKGRETPTSVEGMYSGQPDHVPLHQNYVSSSHFPSQTAVTPIVRGRGGIQKRSKKHM</sequence>
<organism evidence="3 4">
    <name type="scientific">Debaryomyces hansenii (strain ATCC 36239 / CBS 767 / BCRC 21394 / JCM 1990 / NBRC 0083 / IGC 2968)</name>
    <name type="common">Yeast</name>
    <name type="synonym">Torulaspora hansenii</name>
    <dbReference type="NCBI Taxonomy" id="284592"/>
    <lineage>
        <taxon>Eukaryota</taxon>
        <taxon>Fungi</taxon>
        <taxon>Dikarya</taxon>
        <taxon>Ascomycota</taxon>
        <taxon>Saccharomycotina</taxon>
        <taxon>Pichiomycetes</taxon>
        <taxon>Debaryomycetaceae</taxon>
        <taxon>Debaryomyces</taxon>
    </lineage>
</organism>
<dbReference type="KEGG" id="dha:DEHA2F05148g"/>
<dbReference type="InterPro" id="IPR007483">
    <property type="entry name" value="Hamartin"/>
</dbReference>
<dbReference type="STRING" id="284592.Q6BMI6"/>
<feature type="region of interest" description="Disordered" evidence="2">
    <location>
        <begin position="1031"/>
        <end position="1064"/>
    </location>
</feature>
<keyword evidence="1" id="KW-0175">Coiled coil</keyword>
<feature type="compositionally biased region" description="Low complexity" evidence="2">
    <location>
        <begin position="493"/>
        <end position="503"/>
    </location>
</feature>
<dbReference type="RefSeq" id="XP_460585.2">
    <property type="nucleotide sequence ID" value="XM_460585.1"/>
</dbReference>
<name>Q6BMI6_DEBHA</name>
<keyword evidence="4" id="KW-1185">Reference proteome</keyword>
<accession>Q6BMI6</accession>
<dbReference type="eggNOG" id="ENOG502QQPT">
    <property type="taxonomic scope" value="Eukaryota"/>
</dbReference>
<dbReference type="EMBL" id="CR382138">
    <property type="protein sequence ID" value="CAG88910.2"/>
    <property type="molecule type" value="Genomic_DNA"/>
</dbReference>
<dbReference type="GO" id="GO:0051726">
    <property type="term" value="P:regulation of cell cycle"/>
    <property type="evidence" value="ECO:0007669"/>
    <property type="project" value="TreeGrafter"/>
</dbReference>
<dbReference type="OrthoDB" id="6022054at2759"/>
<reference evidence="3 4" key="1">
    <citation type="journal article" date="2004" name="Nature">
        <title>Genome evolution in yeasts.</title>
        <authorList>
            <consortium name="Genolevures"/>
            <person name="Dujon B."/>
            <person name="Sherman D."/>
            <person name="Fischer G."/>
            <person name="Durrens P."/>
            <person name="Casaregola S."/>
            <person name="Lafontaine I."/>
            <person name="de Montigny J."/>
            <person name="Marck C."/>
            <person name="Neuveglise C."/>
            <person name="Talla E."/>
            <person name="Goffard N."/>
            <person name="Frangeul L."/>
            <person name="Aigle M."/>
            <person name="Anthouard V."/>
            <person name="Babour A."/>
            <person name="Barbe V."/>
            <person name="Barnay S."/>
            <person name="Blanchin S."/>
            <person name="Beckerich J.M."/>
            <person name="Beyne E."/>
            <person name="Bleykasten C."/>
            <person name="Boisrame A."/>
            <person name="Boyer J."/>
            <person name="Cattolico L."/>
            <person name="Confanioleri F."/>
            <person name="de Daruvar A."/>
            <person name="Despons L."/>
            <person name="Fabre E."/>
            <person name="Fairhead C."/>
            <person name="Ferry-Dumazet H."/>
            <person name="Groppi A."/>
            <person name="Hantraye F."/>
            <person name="Hennequin C."/>
            <person name="Jauniaux N."/>
            <person name="Joyet P."/>
            <person name="Kachouri R."/>
            <person name="Kerrest A."/>
            <person name="Koszul R."/>
            <person name="Lemaire M."/>
            <person name="Lesur I."/>
            <person name="Ma L."/>
            <person name="Muller H."/>
            <person name="Nicaud J.M."/>
            <person name="Nikolski M."/>
            <person name="Oztas S."/>
            <person name="Ozier-Kalogeropoulos O."/>
            <person name="Pellenz S."/>
            <person name="Potier S."/>
            <person name="Richard G.F."/>
            <person name="Straub M.L."/>
            <person name="Suleau A."/>
            <person name="Swennene D."/>
            <person name="Tekaia F."/>
            <person name="Wesolowski-Louvel M."/>
            <person name="Westhof E."/>
            <person name="Wirth B."/>
            <person name="Zeniou-Meyer M."/>
            <person name="Zivanovic I."/>
            <person name="Bolotin-Fukuhara M."/>
            <person name="Thierry A."/>
            <person name="Bouchier C."/>
            <person name="Caudron B."/>
            <person name="Scarpelli C."/>
            <person name="Gaillardin C."/>
            <person name="Weissenbach J."/>
            <person name="Wincker P."/>
            <person name="Souciet J.L."/>
        </authorList>
    </citation>
    <scope>NUCLEOTIDE SEQUENCE [LARGE SCALE GENOMIC DNA]</scope>
    <source>
        <strain evidence="4">ATCC 36239 / CBS 767 / BCRC 21394 / JCM 1990 / NBRC 0083 / IGC 2968</strain>
    </source>
</reference>
<dbReference type="OMA" id="SKFCQSP"/>
<feature type="coiled-coil region" evidence="1">
    <location>
        <begin position="789"/>
        <end position="938"/>
    </location>
</feature>
<feature type="region of interest" description="Disordered" evidence="2">
    <location>
        <begin position="647"/>
        <end position="679"/>
    </location>
</feature>